<dbReference type="Gene3D" id="1.10.30.10">
    <property type="entry name" value="High mobility group box domain"/>
    <property type="match status" value="1"/>
</dbReference>
<keyword evidence="13" id="KW-0238">DNA-binding</keyword>
<feature type="DNA-binding region" description="HMG box" evidence="13">
    <location>
        <begin position="73"/>
        <end position="117"/>
    </location>
</feature>
<keyword evidence="11" id="KW-0966">Cell projection</keyword>
<feature type="region of interest" description="Disordered" evidence="14">
    <location>
        <begin position="131"/>
        <end position="162"/>
    </location>
</feature>
<dbReference type="GO" id="GO:0006259">
    <property type="term" value="P:DNA metabolic process"/>
    <property type="evidence" value="ECO:0007669"/>
    <property type="project" value="UniProtKB-ARBA"/>
</dbReference>
<evidence type="ECO:0000256" key="14">
    <source>
        <dbReference type="SAM" id="MobiDB-lite"/>
    </source>
</evidence>
<evidence type="ECO:0000256" key="1">
    <source>
        <dbReference type="ARBA" id="ARBA00004138"/>
    </source>
</evidence>
<dbReference type="GO" id="GO:0045087">
    <property type="term" value="P:innate immune response"/>
    <property type="evidence" value="ECO:0007669"/>
    <property type="project" value="UniProtKB-KW"/>
</dbReference>
<evidence type="ECO:0000259" key="15">
    <source>
        <dbReference type="PROSITE" id="PS50118"/>
    </source>
</evidence>
<dbReference type="InterPro" id="IPR036910">
    <property type="entry name" value="HMG_box_dom_sf"/>
</dbReference>
<evidence type="ECO:0000256" key="7">
    <source>
        <dbReference type="ARBA" id="ARBA00022588"/>
    </source>
</evidence>
<evidence type="ECO:0000256" key="5">
    <source>
        <dbReference type="ARBA" id="ARBA00022454"/>
    </source>
</evidence>
<evidence type="ECO:0000256" key="2">
    <source>
        <dbReference type="ARBA" id="ARBA00004245"/>
    </source>
</evidence>
<reference evidence="16" key="1">
    <citation type="submission" date="2022-03" db="EMBL/GenBank/DDBJ databases">
        <title>Genomic analyses of argali, domestic sheep and their hybrids provide insights into chromosomal evolution, heterosis and genetic basis of agronomic traits.</title>
        <authorList>
            <person name="Li M."/>
        </authorList>
    </citation>
    <scope>NUCLEOTIDE SEQUENCE</scope>
    <source>
        <strain evidence="16">CAU-MHL-2022a</strain>
        <tissue evidence="16">Skin</tissue>
    </source>
</reference>
<dbReference type="PANTHER" id="PTHR33865:SF3">
    <property type="entry name" value="PROTEIN FAM183B"/>
    <property type="match status" value="1"/>
</dbReference>
<evidence type="ECO:0000256" key="8">
    <source>
        <dbReference type="ARBA" id="ARBA00022737"/>
    </source>
</evidence>
<comment type="subcellular location">
    <subcellularLocation>
        <location evidence="1">Cell projection</location>
        <location evidence="1">Cilium</location>
    </subcellularLocation>
    <subcellularLocation>
        <location evidence="3">Chromosome</location>
    </subcellularLocation>
    <subcellularLocation>
        <location evidence="2">Cytoplasm</location>
        <location evidence="2">Cytoskeleton</location>
    </subcellularLocation>
</comment>
<keyword evidence="17" id="KW-1185">Reference proteome</keyword>
<evidence type="ECO:0000256" key="10">
    <source>
        <dbReference type="ARBA" id="ARBA00023212"/>
    </source>
</evidence>
<dbReference type="GO" id="GO:0008301">
    <property type="term" value="F:DNA binding, bending"/>
    <property type="evidence" value="ECO:0007669"/>
    <property type="project" value="UniProtKB-ARBA"/>
</dbReference>
<protein>
    <recommendedName>
        <fullName evidence="15">HMG box domain-containing protein</fullName>
    </recommendedName>
</protein>
<keyword evidence="10" id="KW-0206">Cytoskeleton</keyword>
<dbReference type="PROSITE" id="PS50118">
    <property type="entry name" value="HMG_BOX_2"/>
    <property type="match status" value="1"/>
</dbReference>
<name>A0AAD4YII1_OVIAM</name>
<dbReference type="AlphaFoldDB" id="A0AAD4YII1"/>
<dbReference type="GO" id="GO:0097546">
    <property type="term" value="C:ciliary base"/>
    <property type="evidence" value="ECO:0007669"/>
    <property type="project" value="TreeGrafter"/>
</dbReference>
<proteinExistence type="inferred from homology"/>
<keyword evidence="8" id="KW-0677">Repeat</keyword>
<comment type="similarity">
    <text evidence="12">Belongs to the CFAP144 family.</text>
</comment>
<dbReference type="GO" id="GO:0005856">
    <property type="term" value="C:cytoskeleton"/>
    <property type="evidence" value="ECO:0007669"/>
    <property type="project" value="UniProtKB-SubCell"/>
</dbReference>
<sequence length="191" mass="22408">MAGHQKEKAIVDEVHQNQILRELYLKELRTQKLYTQYHVNPLRKGEGRYRTEEGKEGAPREGAGRGAEEGMSREEHKKKNPEVPVNFAEFSKKCSERWKTMSGKEKSKFNEMAEADKVPCDRFLNLIHHAAQGPRKKYPETQTEGQEIGWDSEPLVNPQREDRRLNHFKVYKDITLYKAKMWSLGEDDRHK</sequence>
<comment type="caution">
    <text evidence="16">The sequence shown here is derived from an EMBL/GenBank/DDBJ whole genome shotgun (WGS) entry which is preliminary data.</text>
</comment>
<evidence type="ECO:0000256" key="13">
    <source>
        <dbReference type="PROSITE-ProRule" id="PRU00267"/>
    </source>
</evidence>
<dbReference type="EMBL" id="JAKZEL010000001">
    <property type="protein sequence ID" value="KAI4549669.1"/>
    <property type="molecule type" value="Genomic_DNA"/>
</dbReference>
<dbReference type="SUPFAM" id="SSF47095">
    <property type="entry name" value="HMG-box"/>
    <property type="match status" value="1"/>
</dbReference>
<evidence type="ECO:0000256" key="6">
    <source>
        <dbReference type="ARBA" id="ARBA00022490"/>
    </source>
</evidence>
<evidence type="ECO:0000256" key="9">
    <source>
        <dbReference type="ARBA" id="ARBA00023097"/>
    </source>
</evidence>
<keyword evidence="6" id="KW-0963">Cytoplasm</keyword>
<dbReference type="InterPro" id="IPR017967">
    <property type="entry name" value="HMG_boxA_CS"/>
</dbReference>
<dbReference type="GO" id="GO:0005694">
    <property type="term" value="C:chromosome"/>
    <property type="evidence" value="ECO:0007669"/>
    <property type="project" value="UniProtKB-SubCell"/>
</dbReference>
<evidence type="ECO:0000256" key="11">
    <source>
        <dbReference type="ARBA" id="ARBA00023273"/>
    </source>
</evidence>
<evidence type="ECO:0000256" key="12">
    <source>
        <dbReference type="ARBA" id="ARBA00034777"/>
    </source>
</evidence>
<dbReference type="InterPro" id="IPR029214">
    <property type="entry name" value="CFAP144"/>
</dbReference>
<evidence type="ECO:0000313" key="17">
    <source>
        <dbReference type="Proteomes" id="UP001214576"/>
    </source>
</evidence>
<dbReference type="Proteomes" id="UP001214576">
    <property type="component" value="Unassembled WGS sequence"/>
</dbReference>
<evidence type="ECO:0000256" key="3">
    <source>
        <dbReference type="ARBA" id="ARBA00004286"/>
    </source>
</evidence>
<dbReference type="PROSITE" id="PS00353">
    <property type="entry name" value="HMG_BOX_1"/>
    <property type="match status" value="1"/>
</dbReference>
<feature type="region of interest" description="Disordered" evidence="14">
    <location>
        <begin position="44"/>
        <end position="81"/>
    </location>
</feature>
<feature type="domain" description="HMG box" evidence="15">
    <location>
        <begin position="73"/>
        <end position="117"/>
    </location>
</feature>
<keyword evidence="9" id="KW-0558">Oxidation</keyword>
<comment type="similarity">
    <text evidence="4">Belongs to the HMGB family.</text>
</comment>
<dbReference type="CDD" id="cd21978">
    <property type="entry name" value="HMG-box_HMGB_rpt1"/>
    <property type="match status" value="1"/>
</dbReference>
<dbReference type="GO" id="GO:0005634">
    <property type="term" value="C:nucleus"/>
    <property type="evidence" value="ECO:0007669"/>
    <property type="project" value="UniProtKB-UniRule"/>
</dbReference>
<keyword evidence="13" id="KW-0539">Nucleus</keyword>
<evidence type="ECO:0000313" key="16">
    <source>
        <dbReference type="EMBL" id="KAI4549669.1"/>
    </source>
</evidence>
<keyword evidence="7" id="KW-0399">Innate immunity</keyword>
<dbReference type="InterPro" id="IPR009071">
    <property type="entry name" value="HMG_box_dom"/>
</dbReference>
<dbReference type="Pfam" id="PF14886">
    <property type="entry name" value="FAM183"/>
    <property type="match status" value="1"/>
</dbReference>
<accession>A0AAD4YII1</accession>
<keyword evidence="7" id="KW-0391">Immunity</keyword>
<organism evidence="16 17">
    <name type="scientific">Ovis ammon polii</name>
    <dbReference type="NCBI Taxonomy" id="230172"/>
    <lineage>
        <taxon>Eukaryota</taxon>
        <taxon>Metazoa</taxon>
        <taxon>Chordata</taxon>
        <taxon>Craniata</taxon>
        <taxon>Vertebrata</taxon>
        <taxon>Euteleostomi</taxon>
        <taxon>Mammalia</taxon>
        <taxon>Eutheria</taxon>
        <taxon>Laurasiatheria</taxon>
        <taxon>Artiodactyla</taxon>
        <taxon>Ruminantia</taxon>
        <taxon>Pecora</taxon>
        <taxon>Bovidae</taxon>
        <taxon>Caprinae</taxon>
        <taxon>Ovis</taxon>
    </lineage>
</organism>
<keyword evidence="5" id="KW-0158">Chromosome</keyword>
<evidence type="ECO:0000256" key="4">
    <source>
        <dbReference type="ARBA" id="ARBA00008774"/>
    </source>
</evidence>
<dbReference type="PANTHER" id="PTHR33865">
    <property type="entry name" value="PROTEIN FAM183B"/>
    <property type="match status" value="1"/>
</dbReference>
<gene>
    <name evidence="16" type="ORF">MG293_001999</name>
</gene>